<dbReference type="STRING" id="616991.GCA_000733925_03498"/>
<protein>
    <submittedName>
        <fullName evidence="2">Uncharacterized protein</fullName>
    </submittedName>
</protein>
<dbReference type="AlphaFoldDB" id="A0A221USD8"/>
<organism evidence="2 3">
    <name type="scientific">Arenibacter algicola</name>
    <dbReference type="NCBI Taxonomy" id="616991"/>
    <lineage>
        <taxon>Bacteria</taxon>
        <taxon>Pseudomonadati</taxon>
        <taxon>Bacteroidota</taxon>
        <taxon>Flavobacteriia</taxon>
        <taxon>Flavobacteriales</taxon>
        <taxon>Flavobacteriaceae</taxon>
        <taxon>Arenibacter</taxon>
    </lineage>
</organism>
<dbReference type="KEGG" id="aalg:AREALGSMS7_00343"/>
<sequence length="125" mass="14384">MLCPQKKYKMKHFTFFCAVLYLMGNSLNAQQNPMPSVDNDALVMDWSLHEANAFKRKGNGSKDSIVFDFNYKDRLGSVMDNQKSNNISSKKKTVEMPIVKPSGDYPMTIYRIDSSNTYAARIYKY</sequence>
<evidence type="ECO:0000313" key="2">
    <source>
        <dbReference type="EMBL" id="ASO03841.1"/>
    </source>
</evidence>
<dbReference type="Proteomes" id="UP000204551">
    <property type="component" value="Chromosome"/>
</dbReference>
<evidence type="ECO:0000313" key="3">
    <source>
        <dbReference type="Proteomes" id="UP000204551"/>
    </source>
</evidence>
<feature type="signal peptide" evidence="1">
    <location>
        <begin position="1"/>
        <end position="29"/>
    </location>
</feature>
<gene>
    <name evidence="2" type="ORF">AREALGSMS7_00343</name>
</gene>
<dbReference type="EMBL" id="CP022515">
    <property type="protein sequence ID" value="ASO03841.1"/>
    <property type="molecule type" value="Genomic_DNA"/>
</dbReference>
<name>A0A221USD8_9FLAO</name>
<evidence type="ECO:0000256" key="1">
    <source>
        <dbReference type="SAM" id="SignalP"/>
    </source>
</evidence>
<proteinExistence type="predicted"/>
<reference evidence="2 3" key="1">
    <citation type="submission" date="2017-07" db="EMBL/GenBank/DDBJ databases">
        <title>Genome Sequence of Arenibacter algicola Strain SMS7 Isolated from a culture of the Diatom Skeletonema marinoi.</title>
        <authorList>
            <person name="Topel M."/>
            <person name="Pinder M.I.M."/>
            <person name="Johansson O.N."/>
            <person name="Kourtchenko O."/>
            <person name="Godhe A."/>
            <person name="Clarke A.K."/>
        </authorList>
    </citation>
    <scope>NUCLEOTIDE SEQUENCE [LARGE SCALE GENOMIC DNA]</scope>
    <source>
        <strain evidence="2 3">SMS7</strain>
    </source>
</reference>
<feature type="chain" id="PRO_5013234012" evidence="1">
    <location>
        <begin position="30"/>
        <end position="125"/>
    </location>
</feature>
<keyword evidence="1" id="KW-0732">Signal</keyword>
<accession>A0A221USD8</accession>